<dbReference type="RefSeq" id="XP_028883997.1">
    <property type="nucleotide sequence ID" value="XM_029024690.1"/>
</dbReference>
<dbReference type="GeneID" id="39984470"/>
<comment type="caution">
    <text evidence="3">The sequence shown here is derived from an EMBL/GenBank/DDBJ whole genome shotgun (WGS) entry which is preliminary data.</text>
</comment>
<dbReference type="SMART" id="SM00232">
    <property type="entry name" value="JAB_MPN"/>
    <property type="match status" value="1"/>
</dbReference>
<dbReference type="Proteomes" id="UP000192257">
    <property type="component" value="Unassembled WGS sequence"/>
</dbReference>
<feature type="compositionally biased region" description="Low complexity" evidence="1">
    <location>
        <begin position="179"/>
        <end position="196"/>
    </location>
</feature>
<dbReference type="InterPro" id="IPR037518">
    <property type="entry name" value="MPN"/>
</dbReference>
<dbReference type="GO" id="GO:0008237">
    <property type="term" value="F:metallopeptidase activity"/>
    <property type="evidence" value="ECO:0007669"/>
    <property type="project" value="InterPro"/>
</dbReference>
<protein>
    <submittedName>
        <fullName evidence="3">Metallopeptidase</fullName>
    </submittedName>
</protein>
<feature type="region of interest" description="Disordered" evidence="1">
    <location>
        <begin position="157"/>
        <end position="223"/>
    </location>
</feature>
<dbReference type="InterPro" id="IPR050242">
    <property type="entry name" value="JAMM_MPN+_peptidase_M67A"/>
</dbReference>
<evidence type="ECO:0000256" key="1">
    <source>
        <dbReference type="SAM" id="MobiDB-lite"/>
    </source>
</evidence>
<dbReference type="Gene3D" id="3.40.140.10">
    <property type="entry name" value="Cytidine Deaminase, domain 2"/>
    <property type="match status" value="2"/>
</dbReference>
<dbReference type="PANTHER" id="PTHR10410">
    <property type="entry name" value="EUKARYOTIC TRANSLATION INITIATION FACTOR 3 -RELATED"/>
    <property type="match status" value="1"/>
</dbReference>
<keyword evidence="4" id="KW-1185">Reference proteome</keyword>
<accession>A0A1X0NZA6</accession>
<feature type="non-terminal residue" evidence="3">
    <location>
        <position position="1"/>
    </location>
</feature>
<dbReference type="AlphaFoldDB" id="A0A1X0NZA6"/>
<dbReference type="EMBL" id="NBCO01000010">
    <property type="protein sequence ID" value="ORC89931.1"/>
    <property type="molecule type" value="Genomic_DNA"/>
</dbReference>
<dbReference type="PROSITE" id="PS50249">
    <property type="entry name" value="MPN"/>
    <property type="match status" value="1"/>
</dbReference>
<organism evidence="3 4">
    <name type="scientific">Trypanosoma theileri</name>
    <dbReference type="NCBI Taxonomy" id="67003"/>
    <lineage>
        <taxon>Eukaryota</taxon>
        <taxon>Discoba</taxon>
        <taxon>Euglenozoa</taxon>
        <taxon>Kinetoplastea</taxon>
        <taxon>Metakinetoplastina</taxon>
        <taxon>Trypanosomatida</taxon>
        <taxon>Trypanosomatidae</taxon>
        <taxon>Trypanosoma</taxon>
    </lineage>
</organism>
<dbReference type="VEuPathDB" id="TriTrypDB:TM35_000101990"/>
<dbReference type="InterPro" id="IPR000555">
    <property type="entry name" value="JAMM/MPN+_dom"/>
</dbReference>
<dbReference type="OrthoDB" id="605656at2759"/>
<name>A0A1X0NZA6_9TRYP</name>
<gene>
    <name evidence="3" type="ORF">TM35_000101990</name>
</gene>
<feature type="domain" description="MPN" evidence="2">
    <location>
        <begin position="1"/>
        <end position="154"/>
    </location>
</feature>
<dbReference type="Pfam" id="PF01398">
    <property type="entry name" value="JAB"/>
    <property type="match status" value="1"/>
</dbReference>
<reference evidence="3 4" key="1">
    <citation type="submission" date="2017-03" db="EMBL/GenBank/DDBJ databases">
        <title>An alternative strategy for trypanosome survival in the mammalian bloodstream revealed through genome and transcriptome analysis of the ubiquitous bovine parasite Trypanosoma (Megatrypanum) theileri.</title>
        <authorList>
            <person name="Kelly S."/>
            <person name="Ivens A."/>
            <person name="Mott A."/>
            <person name="O'Neill E."/>
            <person name="Emms D."/>
            <person name="Macleod O."/>
            <person name="Voorheis P."/>
            <person name="Matthews J."/>
            <person name="Matthews K."/>
            <person name="Carrington M."/>
        </authorList>
    </citation>
    <scope>NUCLEOTIDE SEQUENCE [LARGE SCALE GENOMIC DNA]</scope>
    <source>
        <strain evidence="3">Edinburgh</strain>
    </source>
</reference>
<dbReference type="SUPFAM" id="SSF102712">
    <property type="entry name" value="JAB1/MPN domain"/>
    <property type="match status" value="1"/>
</dbReference>
<dbReference type="STRING" id="67003.A0A1X0NZA6"/>
<evidence type="ECO:0000313" key="3">
    <source>
        <dbReference type="EMBL" id="ORC89931.1"/>
    </source>
</evidence>
<sequence>ATVNEPRRENWFEVMGLLLGHFREGEMTVTGAFGLPVDASEVECSMNDASQLYMLDFLQYYQRGGIHREYEYQQEEQEGKEGKEEEEEEEEVEGCIGWYHSHPGYTCFLSGTDVDTQQLSQSAQDPWLAIVVDPVRTIATGRLDMKAFRTFPEAYAEKLRGKQQQQEEEQEKQKQARHTNTSTTNNNSNNNNSMNTTGGGEWRRNMTSTTSAPIGGSNSHHHMNMNMNINNNSISISGSVPSERIREYGVHAHRYYELPITLVRSKNDEALLDRLWCRYWALTFMTNPLISNRYLMTQQIHQLATVLENNTAAGKGFVRSGKQQQHQQRQKYQINTLGGGGAIMDVDSDNNNDEDDDNNNDAFEQSCVQVRYLASSLASEVTLGGTLISVKNAAFSV</sequence>
<evidence type="ECO:0000313" key="4">
    <source>
        <dbReference type="Proteomes" id="UP000192257"/>
    </source>
</evidence>
<evidence type="ECO:0000259" key="2">
    <source>
        <dbReference type="PROSITE" id="PS50249"/>
    </source>
</evidence>
<proteinExistence type="predicted"/>